<feature type="compositionally biased region" description="Basic and acidic residues" evidence="1">
    <location>
        <begin position="1"/>
        <end position="23"/>
    </location>
</feature>
<feature type="compositionally biased region" description="Polar residues" evidence="1">
    <location>
        <begin position="61"/>
        <end position="74"/>
    </location>
</feature>
<name>A0A7J0DEB3_9ERIC</name>
<keyword evidence="3" id="KW-1185">Reference proteome</keyword>
<protein>
    <submittedName>
        <fullName evidence="2">Uncharacterized protein</fullName>
    </submittedName>
</protein>
<evidence type="ECO:0000313" key="2">
    <source>
        <dbReference type="EMBL" id="GFS33480.1"/>
    </source>
</evidence>
<dbReference type="Proteomes" id="UP000585474">
    <property type="component" value="Unassembled WGS sequence"/>
</dbReference>
<dbReference type="EMBL" id="BJWL01000190">
    <property type="protein sequence ID" value="GFS33480.1"/>
    <property type="molecule type" value="Genomic_DNA"/>
</dbReference>
<accession>A0A7J0DEB3</accession>
<proteinExistence type="predicted"/>
<organism evidence="2 3">
    <name type="scientific">Actinidia rufa</name>
    <dbReference type="NCBI Taxonomy" id="165716"/>
    <lineage>
        <taxon>Eukaryota</taxon>
        <taxon>Viridiplantae</taxon>
        <taxon>Streptophyta</taxon>
        <taxon>Embryophyta</taxon>
        <taxon>Tracheophyta</taxon>
        <taxon>Spermatophyta</taxon>
        <taxon>Magnoliopsida</taxon>
        <taxon>eudicotyledons</taxon>
        <taxon>Gunneridae</taxon>
        <taxon>Pentapetalae</taxon>
        <taxon>asterids</taxon>
        <taxon>Ericales</taxon>
        <taxon>Actinidiaceae</taxon>
        <taxon>Actinidia</taxon>
    </lineage>
</organism>
<feature type="region of interest" description="Disordered" evidence="1">
    <location>
        <begin position="1"/>
        <end position="95"/>
    </location>
</feature>
<reference evidence="3" key="1">
    <citation type="submission" date="2019-07" db="EMBL/GenBank/DDBJ databases">
        <title>De Novo Assembly of kiwifruit Actinidia rufa.</title>
        <authorList>
            <person name="Sugita-Konishi S."/>
            <person name="Sato K."/>
            <person name="Mori E."/>
            <person name="Abe Y."/>
            <person name="Kisaki G."/>
            <person name="Hamano K."/>
            <person name="Suezawa K."/>
            <person name="Otani M."/>
            <person name="Fukuda T."/>
            <person name="Manabe T."/>
            <person name="Gomi K."/>
            <person name="Tabuchi M."/>
            <person name="Akimitsu K."/>
            <person name="Kataoka I."/>
        </authorList>
    </citation>
    <scope>NUCLEOTIDE SEQUENCE [LARGE SCALE GENOMIC DNA]</scope>
    <source>
        <strain evidence="3">cv. Fuchu</strain>
    </source>
</reference>
<sequence>MDQEREERERREERIGWSPKRDSVLPAPPPPETTRSGTDRRRRRTPRGSVAAARLIRCCRSATSSNTSSPTRSVASEADSRDLSPLPHLARCNPTTPAHFYTRVATIRISEGAL</sequence>
<gene>
    <name evidence="2" type="ORF">Acr_00g0028690</name>
</gene>
<evidence type="ECO:0000256" key="1">
    <source>
        <dbReference type="SAM" id="MobiDB-lite"/>
    </source>
</evidence>
<dbReference type="AlphaFoldDB" id="A0A7J0DEB3"/>
<evidence type="ECO:0000313" key="3">
    <source>
        <dbReference type="Proteomes" id="UP000585474"/>
    </source>
</evidence>
<comment type="caution">
    <text evidence="2">The sequence shown here is derived from an EMBL/GenBank/DDBJ whole genome shotgun (WGS) entry which is preliminary data.</text>
</comment>